<evidence type="ECO:0000313" key="5">
    <source>
        <dbReference type="EMBL" id="SDZ60073.1"/>
    </source>
</evidence>
<evidence type="ECO:0000256" key="1">
    <source>
        <dbReference type="ARBA" id="ARBA00023015"/>
    </source>
</evidence>
<sequence length="147" mass="16582">MDGVLLSHDVLERTNRLGDRAISRFLEPHLAKELETAAQATSFDQVLLRRVSGRLSEGPPRAAEVAREMGMGERTMHRRLADEGVSFQLVFEKARRRLAEGLLVQSDHAFAEIAFLTGFSEQSSFTRAFKRWADESPAAFRERHAKA</sequence>
<dbReference type="EMBL" id="FNPX01000029">
    <property type="protein sequence ID" value="SDZ60073.1"/>
    <property type="molecule type" value="Genomic_DNA"/>
</dbReference>
<name>A0A1H3UCB5_9RHOB</name>
<dbReference type="Pfam" id="PF12833">
    <property type="entry name" value="HTH_18"/>
    <property type="match status" value="1"/>
</dbReference>
<dbReference type="STRING" id="1244108.SAMN05444004_12913"/>
<dbReference type="InterPro" id="IPR018060">
    <property type="entry name" value="HTH_AraC"/>
</dbReference>
<dbReference type="SMART" id="SM00342">
    <property type="entry name" value="HTH_ARAC"/>
    <property type="match status" value="1"/>
</dbReference>
<keyword evidence="2 5" id="KW-0238">DNA-binding</keyword>
<accession>A0A1H3UCB5</accession>
<evidence type="ECO:0000259" key="4">
    <source>
        <dbReference type="PROSITE" id="PS01124"/>
    </source>
</evidence>
<keyword evidence="3" id="KW-0804">Transcription</keyword>
<dbReference type="PROSITE" id="PS01124">
    <property type="entry name" value="HTH_ARAC_FAMILY_2"/>
    <property type="match status" value="1"/>
</dbReference>
<dbReference type="Gene3D" id="1.10.10.60">
    <property type="entry name" value="Homeodomain-like"/>
    <property type="match status" value="1"/>
</dbReference>
<dbReference type="PANTHER" id="PTHR47894:SF1">
    <property type="entry name" value="HTH-TYPE TRANSCRIPTIONAL REGULATOR VQSM"/>
    <property type="match status" value="1"/>
</dbReference>
<evidence type="ECO:0000313" key="6">
    <source>
        <dbReference type="Proteomes" id="UP000198914"/>
    </source>
</evidence>
<dbReference type="GO" id="GO:0003700">
    <property type="term" value="F:DNA-binding transcription factor activity"/>
    <property type="evidence" value="ECO:0007669"/>
    <property type="project" value="InterPro"/>
</dbReference>
<proteinExistence type="predicted"/>
<gene>
    <name evidence="5" type="ORF">SAMN05444004_12913</name>
</gene>
<reference evidence="6" key="1">
    <citation type="submission" date="2016-10" db="EMBL/GenBank/DDBJ databases">
        <authorList>
            <person name="Varghese N."/>
            <person name="Submissions S."/>
        </authorList>
    </citation>
    <scope>NUCLEOTIDE SEQUENCE [LARGE SCALE GENOMIC DNA]</scope>
    <source>
        <strain evidence="6">DSM 100420</strain>
    </source>
</reference>
<keyword evidence="1" id="KW-0805">Transcription regulation</keyword>
<evidence type="ECO:0000256" key="3">
    <source>
        <dbReference type="ARBA" id="ARBA00023163"/>
    </source>
</evidence>
<evidence type="ECO:0000256" key="2">
    <source>
        <dbReference type="ARBA" id="ARBA00023125"/>
    </source>
</evidence>
<dbReference type="AlphaFoldDB" id="A0A1H3UCB5"/>
<organism evidence="5 6">
    <name type="scientific">Jannaschia faecimaris</name>
    <dbReference type="NCBI Taxonomy" id="1244108"/>
    <lineage>
        <taxon>Bacteria</taxon>
        <taxon>Pseudomonadati</taxon>
        <taxon>Pseudomonadota</taxon>
        <taxon>Alphaproteobacteria</taxon>
        <taxon>Rhodobacterales</taxon>
        <taxon>Roseobacteraceae</taxon>
        <taxon>Jannaschia</taxon>
    </lineage>
</organism>
<dbReference type="PANTHER" id="PTHR47894">
    <property type="entry name" value="HTH-TYPE TRANSCRIPTIONAL REGULATOR GADX"/>
    <property type="match status" value="1"/>
</dbReference>
<dbReference type="GO" id="GO:0000976">
    <property type="term" value="F:transcription cis-regulatory region binding"/>
    <property type="evidence" value="ECO:0007669"/>
    <property type="project" value="TreeGrafter"/>
</dbReference>
<keyword evidence="6" id="KW-1185">Reference proteome</keyword>
<dbReference type="InterPro" id="IPR009057">
    <property type="entry name" value="Homeodomain-like_sf"/>
</dbReference>
<protein>
    <submittedName>
        <fullName evidence="5">AraC-type DNA-binding protein</fullName>
    </submittedName>
</protein>
<feature type="domain" description="HTH araC/xylS-type" evidence="4">
    <location>
        <begin position="45"/>
        <end position="143"/>
    </location>
</feature>
<dbReference type="GO" id="GO:0005829">
    <property type="term" value="C:cytosol"/>
    <property type="evidence" value="ECO:0007669"/>
    <property type="project" value="TreeGrafter"/>
</dbReference>
<dbReference type="SUPFAM" id="SSF46689">
    <property type="entry name" value="Homeodomain-like"/>
    <property type="match status" value="1"/>
</dbReference>
<dbReference type="Proteomes" id="UP000198914">
    <property type="component" value="Unassembled WGS sequence"/>
</dbReference>